<gene>
    <name evidence="2" type="ORF">SAMN04488690_0161</name>
</gene>
<evidence type="ECO:0000313" key="2">
    <source>
        <dbReference type="EMBL" id="SLM22499.1"/>
    </source>
</evidence>
<keyword evidence="1" id="KW-0472">Membrane</keyword>
<dbReference type="Pfam" id="PF06197">
    <property type="entry name" value="DUF998"/>
    <property type="match status" value="1"/>
</dbReference>
<reference evidence="3" key="1">
    <citation type="submission" date="2016-10" db="EMBL/GenBank/DDBJ databases">
        <authorList>
            <person name="Varghese N."/>
        </authorList>
    </citation>
    <scope>NUCLEOTIDE SEQUENCE [LARGE SCALE GENOMIC DNA]</scope>
    <source>
        <strain evidence="3">92MFCol6.1</strain>
    </source>
</reference>
<keyword evidence="1" id="KW-0812">Transmembrane</keyword>
<dbReference type="InterPro" id="IPR009339">
    <property type="entry name" value="DUF998"/>
</dbReference>
<organism evidence="2 3">
    <name type="scientific">Stenotrophomonas indicatrix</name>
    <dbReference type="NCBI Taxonomy" id="2045451"/>
    <lineage>
        <taxon>Bacteria</taxon>
        <taxon>Pseudomonadati</taxon>
        <taxon>Pseudomonadota</taxon>
        <taxon>Gammaproteobacteria</taxon>
        <taxon>Lysobacterales</taxon>
        <taxon>Lysobacteraceae</taxon>
        <taxon>Stenotrophomonas</taxon>
    </lineage>
</organism>
<dbReference type="RefSeq" id="WP_080148322.1">
    <property type="nucleotide sequence ID" value="NZ_FWEU01000001.1"/>
</dbReference>
<evidence type="ECO:0000313" key="3">
    <source>
        <dbReference type="Proteomes" id="UP000191133"/>
    </source>
</evidence>
<feature type="transmembrane region" description="Helical" evidence="1">
    <location>
        <begin position="90"/>
        <end position="106"/>
    </location>
</feature>
<evidence type="ECO:0008006" key="4">
    <source>
        <dbReference type="Google" id="ProtNLM"/>
    </source>
</evidence>
<feature type="transmembrane region" description="Helical" evidence="1">
    <location>
        <begin position="155"/>
        <end position="173"/>
    </location>
</feature>
<evidence type="ECO:0000256" key="1">
    <source>
        <dbReference type="SAM" id="Phobius"/>
    </source>
</evidence>
<feature type="transmembrane region" description="Helical" evidence="1">
    <location>
        <begin position="126"/>
        <end position="143"/>
    </location>
</feature>
<accession>A0A1W1GT07</accession>
<feature type="transmembrane region" description="Helical" evidence="1">
    <location>
        <begin position="179"/>
        <end position="198"/>
    </location>
</feature>
<protein>
    <recommendedName>
        <fullName evidence="4">DUF998 domain-containing protein</fullName>
    </recommendedName>
</protein>
<name>A0A1W1GT07_9GAMM</name>
<dbReference type="AlphaFoldDB" id="A0A1W1GT07"/>
<keyword evidence="1" id="KW-1133">Transmembrane helix</keyword>
<proteinExistence type="predicted"/>
<dbReference type="EMBL" id="FWEU01000001">
    <property type="protein sequence ID" value="SLM22499.1"/>
    <property type="molecule type" value="Genomic_DNA"/>
</dbReference>
<sequence>MSVVRLDRWVGMLAAALFVLSVAGFGAALPDYSQAMHPVTWLGAHGIPHALGFNLLGQVLPGALAVVVAERLRRQLPVDAAWTARVGSQMLLLAGLAFIAMGLLPLDFEDQMGMQGPASKLHASVWMVWALAFVAGSVMLGAARLRHSGGRRLGLLTLACGIGAGLLAFGLPGVLPAALAQRLAFACWALWLALALPLSRGR</sequence>
<dbReference type="Proteomes" id="UP000191133">
    <property type="component" value="Unassembled WGS sequence"/>
</dbReference>
<feature type="transmembrane region" description="Helical" evidence="1">
    <location>
        <begin position="50"/>
        <end position="69"/>
    </location>
</feature>